<accession>A0A8H8WX22</accession>
<sequence>MTDRSRIDWTAPAQLVVWPGDEAGERPTTTLREAVTAARAVEGGIAWIVLADGHILRPAEIAELQAEL</sequence>
<dbReference type="RefSeq" id="WP_207178771.1">
    <property type="nucleotide sequence ID" value="NZ_AP024145.1"/>
</dbReference>
<protein>
    <submittedName>
        <fullName evidence="1">Uncharacterized protein</fullName>
    </submittedName>
</protein>
<evidence type="ECO:0000313" key="1">
    <source>
        <dbReference type="EMBL" id="BCM85828.1"/>
    </source>
</evidence>
<dbReference type="AlphaFoldDB" id="A0A8H8WX22"/>
<dbReference type="Proteomes" id="UP000663508">
    <property type="component" value="Chromosome"/>
</dbReference>
<dbReference type="EMBL" id="AP024145">
    <property type="protein sequence ID" value="BCM85828.1"/>
    <property type="molecule type" value="Genomic_DNA"/>
</dbReference>
<name>A0A8H8WX22_9HYPH</name>
<organism evidence="1 2">
    <name type="scientific">Methylobacterium indicum</name>
    <dbReference type="NCBI Taxonomy" id="1775910"/>
    <lineage>
        <taxon>Bacteria</taxon>
        <taxon>Pseudomonadati</taxon>
        <taxon>Pseudomonadota</taxon>
        <taxon>Alphaproteobacteria</taxon>
        <taxon>Hyphomicrobiales</taxon>
        <taxon>Methylobacteriaceae</taxon>
        <taxon>Methylobacterium</taxon>
    </lineage>
</organism>
<proteinExistence type="predicted"/>
<dbReference type="KEGG" id="mind:mvi_42890"/>
<gene>
    <name evidence="1" type="ORF">mvi_42890</name>
</gene>
<evidence type="ECO:0000313" key="2">
    <source>
        <dbReference type="Proteomes" id="UP000663508"/>
    </source>
</evidence>
<reference evidence="1" key="1">
    <citation type="submission" date="2020-11" db="EMBL/GenBank/DDBJ databases">
        <title>Complete genome sequence of a novel pathogenic Methylobacterium strain isolated from rice in Vietnam.</title>
        <authorList>
            <person name="Lai K."/>
            <person name="Okazaki S."/>
            <person name="Higashi K."/>
            <person name="Mori H."/>
            <person name="Toyoda A."/>
            <person name="Kurokawa K."/>
        </authorList>
    </citation>
    <scope>NUCLEOTIDE SEQUENCE</scope>
    <source>
        <strain evidence="1">VL1</strain>
    </source>
</reference>